<proteinExistence type="inferred from homology"/>
<feature type="domain" description="FAD/NAD(P)-binding" evidence="6">
    <location>
        <begin position="5"/>
        <end position="320"/>
    </location>
</feature>
<keyword evidence="5" id="KW-0560">Oxidoreductase</keyword>
<organism evidence="7 8">
    <name type="scientific">Candidatus Carbonibacillus altaicus</name>
    <dbReference type="NCBI Taxonomy" id="2163959"/>
    <lineage>
        <taxon>Bacteria</taxon>
        <taxon>Bacillati</taxon>
        <taxon>Bacillota</taxon>
        <taxon>Bacilli</taxon>
        <taxon>Bacillales</taxon>
        <taxon>Candidatus Carbonibacillus</taxon>
    </lineage>
</organism>
<keyword evidence="4" id="KW-0274">FAD</keyword>
<keyword evidence="3" id="KW-0285">Flavoprotein</keyword>
<evidence type="ECO:0000256" key="2">
    <source>
        <dbReference type="ARBA" id="ARBA00005272"/>
    </source>
</evidence>
<evidence type="ECO:0000313" key="8">
    <source>
        <dbReference type="Proteomes" id="UP000244338"/>
    </source>
</evidence>
<comment type="similarity">
    <text evidence="2">Belongs to the NADH dehydrogenase family.</text>
</comment>
<gene>
    <name evidence="7" type="ORF">BSOLF_1171</name>
</gene>
<dbReference type="InterPro" id="IPR036188">
    <property type="entry name" value="FAD/NAD-bd_sf"/>
</dbReference>
<evidence type="ECO:0000259" key="6">
    <source>
        <dbReference type="Pfam" id="PF07992"/>
    </source>
</evidence>
<dbReference type="GO" id="GO:0019646">
    <property type="term" value="P:aerobic electron transport chain"/>
    <property type="evidence" value="ECO:0007669"/>
    <property type="project" value="TreeGrafter"/>
</dbReference>
<dbReference type="AlphaFoldDB" id="A0A2R6Y4L5"/>
<evidence type="ECO:0000256" key="3">
    <source>
        <dbReference type="ARBA" id="ARBA00022630"/>
    </source>
</evidence>
<evidence type="ECO:0000256" key="4">
    <source>
        <dbReference type="ARBA" id="ARBA00022827"/>
    </source>
</evidence>
<dbReference type="Pfam" id="PF07992">
    <property type="entry name" value="Pyr_redox_2"/>
    <property type="match status" value="1"/>
</dbReference>
<comment type="cofactor">
    <cofactor evidence="1">
        <name>FAD</name>
        <dbReference type="ChEBI" id="CHEBI:57692"/>
    </cofactor>
</comment>
<dbReference type="GO" id="GO:0003955">
    <property type="term" value="F:NAD(P)H dehydrogenase (quinone) activity"/>
    <property type="evidence" value="ECO:0007669"/>
    <property type="project" value="TreeGrafter"/>
</dbReference>
<dbReference type="InterPro" id="IPR051169">
    <property type="entry name" value="NADH-Q_oxidoreductase"/>
</dbReference>
<dbReference type="PRINTS" id="PR00368">
    <property type="entry name" value="FADPNR"/>
</dbReference>
<dbReference type="Proteomes" id="UP000244338">
    <property type="component" value="Unassembled WGS sequence"/>
</dbReference>
<comment type="caution">
    <text evidence="7">The sequence shown here is derived from an EMBL/GenBank/DDBJ whole genome shotgun (WGS) entry which is preliminary data.</text>
</comment>
<dbReference type="PANTHER" id="PTHR42913">
    <property type="entry name" value="APOPTOSIS-INDUCING FACTOR 1"/>
    <property type="match status" value="1"/>
</dbReference>
<protein>
    <submittedName>
        <fullName evidence="7">NADH dehydrogenase</fullName>
    </submittedName>
</protein>
<sequence>MSAPKIVILGAGYGGLMTAIELQRQMSYNEAEVVLVNKHDYHYMTTHLHEPAAGTTTDDKVRIDLKDLLDFDRITFVHQTVAGFDLDTRSVQLADGSVLDYDYLVVALGSEPETFGIEGLREHAFSIRSLNAVRVIREHIEYMFSRYHENPDNPAFTTIVVGGAGFTGIEFVTELAERLPALCRTFDIPREKVRLISVEAAPSVMPGFDPKLVAYTMERLKEMGVEVYTNTPIQSCTKDGITLADGTHIPSYSVIWTGGVRGNRIVEASGLETVRGRVKVDAYLRAPGYDNVFVVGDSSVIFNKEGRPYPPTAQLATQQGKACAYNLLSLIRNQPMKPFEPHLLGTLASLGRWEGIGIVGKMKLYGFWASVMKRLSDMRYLWQIGGVSIVLRKGRFL</sequence>
<dbReference type="EMBL" id="PEBX01000004">
    <property type="protein sequence ID" value="PTQ57627.1"/>
    <property type="molecule type" value="Genomic_DNA"/>
</dbReference>
<evidence type="ECO:0000256" key="5">
    <source>
        <dbReference type="ARBA" id="ARBA00023002"/>
    </source>
</evidence>
<evidence type="ECO:0000256" key="1">
    <source>
        <dbReference type="ARBA" id="ARBA00001974"/>
    </source>
</evidence>
<accession>A0A2R6Y4L5</accession>
<dbReference type="Gene3D" id="3.50.50.100">
    <property type="match status" value="1"/>
</dbReference>
<evidence type="ECO:0000313" key="7">
    <source>
        <dbReference type="EMBL" id="PTQ57627.1"/>
    </source>
</evidence>
<dbReference type="InterPro" id="IPR023753">
    <property type="entry name" value="FAD/NAD-binding_dom"/>
</dbReference>
<dbReference type="PANTHER" id="PTHR42913:SF3">
    <property type="entry name" value="64 KDA MITOCHONDRIAL NADH DEHYDROGENASE (EUROFUNG)"/>
    <property type="match status" value="1"/>
</dbReference>
<reference evidence="8" key="1">
    <citation type="journal article" date="2018" name="Sci. Rep.">
        <title>Lignite coal burning seam in the remote Altai Mountains harbors a hydrogen-driven thermophilic microbial community.</title>
        <authorList>
            <person name="Kadnikov V.V."/>
            <person name="Mardanov A.V."/>
            <person name="Ivasenko D.A."/>
            <person name="Antsiferov D.V."/>
            <person name="Beletsky A.V."/>
            <person name="Karnachuk O.V."/>
            <person name="Ravin N.V."/>
        </authorList>
    </citation>
    <scope>NUCLEOTIDE SEQUENCE [LARGE SCALE GENOMIC DNA]</scope>
</reference>
<name>A0A2R6Y4L5_9BACL</name>
<dbReference type="SUPFAM" id="SSF51905">
    <property type="entry name" value="FAD/NAD(P)-binding domain"/>
    <property type="match status" value="1"/>
</dbReference>